<reference evidence="1 2" key="1">
    <citation type="submission" date="2021-03" db="EMBL/GenBank/DDBJ databases">
        <title>Complete genome of Streptomyces formicae strain 1H-GS9 (DSM 100524).</title>
        <authorList>
            <person name="Atanasov K.E."/>
            <person name="Altabella T."/>
            <person name="Ferrer A."/>
        </authorList>
    </citation>
    <scope>NUCLEOTIDE SEQUENCE [LARGE SCALE GENOMIC DNA]</scope>
    <source>
        <strain evidence="1 2">1H-GS9</strain>
    </source>
</reference>
<dbReference type="InterPro" id="IPR036388">
    <property type="entry name" value="WH-like_DNA-bd_sf"/>
</dbReference>
<proteinExistence type="predicted"/>
<dbReference type="InterPro" id="IPR016032">
    <property type="entry name" value="Sig_transdc_resp-reg_C-effctor"/>
</dbReference>
<sequence>MITTSVARIILAPREQQVLEGLSGGSTLAVVALDLKIREGTAAGYLKLAKRKLYGVSENAAALAVGYTTEAIARPPLLDPETLFLPDGQRDIVPLLARGMAAAQMATELKRPVDIIRRDGRDLLTNLRARNRAHAVKRSWEFQLLTAEQVIAWLR</sequence>
<dbReference type="EMBL" id="CP071872">
    <property type="protein sequence ID" value="UNM13140.1"/>
    <property type="molecule type" value="Genomic_DNA"/>
</dbReference>
<accession>A0ABY3WN86</accession>
<name>A0ABY3WN86_9ACTN</name>
<dbReference type="Gene3D" id="1.10.10.10">
    <property type="entry name" value="Winged helix-like DNA-binding domain superfamily/Winged helix DNA-binding domain"/>
    <property type="match status" value="1"/>
</dbReference>
<organism evidence="1 2">
    <name type="scientific">Streptomyces formicae</name>
    <dbReference type="NCBI Taxonomy" id="1616117"/>
    <lineage>
        <taxon>Bacteria</taxon>
        <taxon>Bacillati</taxon>
        <taxon>Actinomycetota</taxon>
        <taxon>Actinomycetes</taxon>
        <taxon>Kitasatosporales</taxon>
        <taxon>Streptomycetaceae</taxon>
        <taxon>Streptomyces</taxon>
    </lineage>
</organism>
<evidence type="ECO:0000313" key="2">
    <source>
        <dbReference type="Proteomes" id="UP000828924"/>
    </source>
</evidence>
<keyword evidence="2" id="KW-1185">Reference proteome</keyword>
<dbReference type="Proteomes" id="UP000828924">
    <property type="component" value="Chromosome"/>
</dbReference>
<evidence type="ECO:0000313" key="1">
    <source>
        <dbReference type="EMBL" id="UNM13140.1"/>
    </source>
</evidence>
<evidence type="ECO:0008006" key="3">
    <source>
        <dbReference type="Google" id="ProtNLM"/>
    </source>
</evidence>
<dbReference type="SUPFAM" id="SSF46894">
    <property type="entry name" value="C-terminal effector domain of the bipartite response regulators"/>
    <property type="match status" value="2"/>
</dbReference>
<dbReference type="RefSeq" id="WP_242331862.1">
    <property type="nucleotide sequence ID" value="NZ_CP071872.1"/>
</dbReference>
<gene>
    <name evidence="1" type="ORF">J4032_18030</name>
</gene>
<protein>
    <recommendedName>
        <fullName evidence="3">HTH luxR-type domain-containing protein</fullName>
    </recommendedName>
</protein>